<reference evidence="1" key="1">
    <citation type="submission" date="2022-09" db="EMBL/GenBank/DDBJ databases">
        <title>Aureispira anguillicida sp. nov., isolated from Leptocephalus of Japanese eel Anguilla japonica.</title>
        <authorList>
            <person name="Yuasa K."/>
            <person name="Mekata T."/>
            <person name="Ikunari K."/>
        </authorList>
    </citation>
    <scope>NUCLEOTIDE SEQUENCE</scope>
    <source>
        <strain evidence="1">EL160426</strain>
    </source>
</reference>
<organism evidence="1 2">
    <name type="scientific">Aureispira anguillae</name>
    <dbReference type="NCBI Taxonomy" id="2864201"/>
    <lineage>
        <taxon>Bacteria</taxon>
        <taxon>Pseudomonadati</taxon>
        <taxon>Bacteroidota</taxon>
        <taxon>Saprospiria</taxon>
        <taxon>Saprospirales</taxon>
        <taxon>Saprospiraceae</taxon>
        <taxon>Aureispira</taxon>
    </lineage>
</organism>
<gene>
    <name evidence="1" type="ORF">AsAng_0017520</name>
</gene>
<dbReference type="AlphaFoldDB" id="A0A915YDI9"/>
<dbReference type="EMBL" id="AP026867">
    <property type="protein sequence ID" value="BDS11041.1"/>
    <property type="molecule type" value="Genomic_DNA"/>
</dbReference>
<protein>
    <recommendedName>
        <fullName evidence="3">GTA TIM-barrel-like domain-containing protein</fullName>
    </recommendedName>
</protein>
<dbReference type="Gene3D" id="3.20.20.80">
    <property type="entry name" value="Glycosidases"/>
    <property type="match status" value="1"/>
</dbReference>
<evidence type="ECO:0000313" key="1">
    <source>
        <dbReference type="EMBL" id="BDS11041.1"/>
    </source>
</evidence>
<dbReference type="RefSeq" id="WP_264792249.1">
    <property type="nucleotide sequence ID" value="NZ_AP026867.1"/>
</dbReference>
<accession>A0A915YDI9</accession>
<dbReference type="CDD" id="cd19608">
    <property type="entry name" value="GH113_mannanase-like"/>
    <property type="match status" value="1"/>
</dbReference>
<dbReference type="InterPro" id="IPR017853">
    <property type="entry name" value="GH"/>
</dbReference>
<proteinExistence type="predicted"/>
<dbReference type="PROSITE" id="PS51257">
    <property type="entry name" value="PROKAR_LIPOPROTEIN"/>
    <property type="match status" value="1"/>
</dbReference>
<dbReference type="SUPFAM" id="SSF51445">
    <property type="entry name" value="(Trans)glycosidases"/>
    <property type="match status" value="1"/>
</dbReference>
<sequence length="358" mass="40070">MQKIIIKLLRPLGILFAIIGFSGCATDQLPCELVPKGDLMNQKIKGMSVVAAQSPIQGAPIKQLQSLGVDWIATLPYGYYASGDPKIDSVSCCPLPTCPHGPSTKAAVIEVIQSAHAQGMKVMVKPQLWSATEWVGELSFDTEAKWDSFEISYTEFIMEWVDMAVTMNAEMFCVGTEIAKFVKHRPAYWSNLIQSIRQVYTGQLTYAANWDDYDEVTFWQELDFIGVDAYFPLLPDETPIVCDLIEAWKPYKDELSAFSASYNKPILFTEFGYLSLNGCAYKTWELESKMTATGMNEQAQANALHGLIEALAREDWWAGGFQWKWYADAVSASCEQDISKDYTPEGKIAADVLKVLYE</sequence>
<name>A0A915YDI9_9BACT</name>
<dbReference type="KEGG" id="aup:AsAng_0017520"/>
<keyword evidence="2" id="KW-1185">Reference proteome</keyword>
<evidence type="ECO:0008006" key="3">
    <source>
        <dbReference type="Google" id="ProtNLM"/>
    </source>
</evidence>
<dbReference type="InterPro" id="IPR055151">
    <property type="entry name" value="GH113"/>
</dbReference>
<evidence type="ECO:0000313" key="2">
    <source>
        <dbReference type="Proteomes" id="UP001060919"/>
    </source>
</evidence>
<dbReference type="Pfam" id="PF22612">
    <property type="entry name" value="GH113"/>
    <property type="match status" value="1"/>
</dbReference>
<dbReference type="Proteomes" id="UP001060919">
    <property type="component" value="Chromosome"/>
</dbReference>